<proteinExistence type="predicted"/>
<reference evidence="2 3" key="1">
    <citation type="journal article" date="2017" name="Mol. Ecol.">
        <title>Comparative and population genomic landscape of Phellinus noxius: A hypervariable fungus causing root rot in trees.</title>
        <authorList>
            <person name="Chung C.L."/>
            <person name="Lee T.J."/>
            <person name="Akiba M."/>
            <person name="Lee H.H."/>
            <person name="Kuo T.H."/>
            <person name="Liu D."/>
            <person name="Ke H.M."/>
            <person name="Yokoi T."/>
            <person name="Roa M.B."/>
            <person name="Lu M.J."/>
            <person name="Chang Y.Y."/>
            <person name="Ann P.J."/>
            <person name="Tsai J.N."/>
            <person name="Chen C.Y."/>
            <person name="Tzean S.S."/>
            <person name="Ota Y."/>
            <person name="Hattori T."/>
            <person name="Sahashi N."/>
            <person name="Liou R.F."/>
            <person name="Kikuchi T."/>
            <person name="Tsai I.J."/>
        </authorList>
    </citation>
    <scope>NUCLEOTIDE SEQUENCE [LARGE SCALE GENOMIC DNA]</scope>
    <source>
        <strain evidence="2 3">FFPRI411160</strain>
    </source>
</reference>
<feature type="compositionally biased region" description="Low complexity" evidence="1">
    <location>
        <begin position="689"/>
        <end position="711"/>
    </location>
</feature>
<comment type="caution">
    <text evidence="2">The sequence shown here is derived from an EMBL/GenBank/DDBJ whole genome shotgun (WGS) entry which is preliminary data.</text>
</comment>
<dbReference type="InParanoid" id="A0A286U5A7"/>
<organism evidence="2 3">
    <name type="scientific">Pyrrhoderma noxium</name>
    <dbReference type="NCBI Taxonomy" id="2282107"/>
    <lineage>
        <taxon>Eukaryota</taxon>
        <taxon>Fungi</taxon>
        <taxon>Dikarya</taxon>
        <taxon>Basidiomycota</taxon>
        <taxon>Agaricomycotina</taxon>
        <taxon>Agaricomycetes</taxon>
        <taxon>Hymenochaetales</taxon>
        <taxon>Hymenochaetaceae</taxon>
        <taxon>Pyrrhoderma</taxon>
    </lineage>
</organism>
<name>A0A286U5A7_9AGAM</name>
<dbReference type="AlphaFoldDB" id="A0A286U5A7"/>
<feature type="compositionally biased region" description="Low complexity" evidence="1">
    <location>
        <begin position="360"/>
        <end position="371"/>
    </location>
</feature>
<evidence type="ECO:0000313" key="2">
    <source>
        <dbReference type="EMBL" id="PAV14770.1"/>
    </source>
</evidence>
<dbReference type="Proteomes" id="UP000217199">
    <property type="component" value="Unassembled WGS sequence"/>
</dbReference>
<accession>A0A286U5A7</accession>
<feature type="compositionally biased region" description="Low complexity" evidence="1">
    <location>
        <begin position="452"/>
        <end position="478"/>
    </location>
</feature>
<keyword evidence="3" id="KW-1185">Reference proteome</keyword>
<feature type="compositionally biased region" description="Basic and acidic residues" evidence="1">
    <location>
        <begin position="208"/>
        <end position="224"/>
    </location>
</feature>
<gene>
    <name evidence="2" type="ORF">PNOK_0932300</name>
</gene>
<feature type="region of interest" description="Disordered" evidence="1">
    <location>
        <begin position="311"/>
        <end position="415"/>
    </location>
</feature>
<sequence length="805" mass="86963">MMDHWEDLQHHILPGILGAIRIANPGRNVKVFWETTGKTQVQRPPNKSQRHFNDFPDIDIVGIPRNKLSPLFIRQSIEHFLSDDIPKKSITRHLFIVAMSNPIDDSSFAAASNTGEKAAHLMAVQSPLSPVDSSEDTKKWDELALKLQENNIILHLIVNPAVRLTRIFEVFRKTMRYQSRQEVIPWQPLDTTHCICHLSGSPSAAKTQGKDQYPEEWPEVHLDGSEPSSPLAVSPTHPGIDGRPIGCPQNGGGSDDERDGFAYPFPPTSPISPIDLINALHPPLSRDKDNIEPGFSGSGNLSLVSRMQALHGLASRRRPNERSRRTSVNRASFFRDTSPAPSPRRERILSSRSTGMDGIGNTNNMSNNMGTDVSMLRSSQSSLGLASMGGPRLSTGQTIHGRRSRGHSISGPSFSSALQVDLRGPIQVSRDPGLLSPTEQGYHPYEITNTSSSLISLHPPSPGSDTSGSGLSNSLSSLPPGPQTLNTGVSPYQAQMIGPPSPTHTSHQPTQYQILRERGGSNSSSISLPLPSPGLYPGSQSHLDNSNQPQPPSLGSGGPGVGPIRQPQALGMANLSMPLTMDNVPSGNMDSIQGLSNSVISRIEDVDEIIEEDDGIDVVPASAPPDARGQVPFVFDAAYEAQSAIRLRQAISCMHRDHEGGSTDSCCAACTSPGGSSILSQEQRPRLYSQSPSASQQQQQSQRPPLSQSHSYTTSLSRVGSQSTIYEEYDTVNGHGGNRQQQVTTFALETPTLTSPSSPGAGSDNWRYSSQFGGLPDSFFTLDRSRISEKPIGVLPTTTSARQYV</sequence>
<feature type="region of interest" description="Disordered" evidence="1">
    <location>
        <begin position="677"/>
        <end position="719"/>
    </location>
</feature>
<feature type="compositionally biased region" description="Polar residues" evidence="1">
    <location>
        <begin position="483"/>
        <end position="493"/>
    </location>
</feature>
<dbReference type="EMBL" id="NBII01000011">
    <property type="protein sequence ID" value="PAV14770.1"/>
    <property type="molecule type" value="Genomic_DNA"/>
</dbReference>
<feature type="region of interest" description="Disordered" evidence="1">
    <location>
        <begin position="202"/>
        <end position="257"/>
    </location>
</feature>
<evidence type="ECO:0000313" key="3">
    <source>
        <dbReference type="Proteomes" id="UP000217199"/>
    </source>
</evidence>
<feature type="compositionally biased region" description="Low complexity" evidence="1">
    <location>
        <begin position="520"/>
        <end position="541"/>
    </location>
</feature>
<dbReference type="OrthoDB" id="3263163at2759"/>
<evidence type="ECO:0000256" key="1">
    <source>
        <dbReference type="SAM" id="MobiDB-lite"/>
    </source>
</evidence>
<protein>
    <submittedName>
        <fullName evidence="2">Uncharacterized protein</fullName>
    </submittedName>
</protein>
<feature type="region of interest" description="Disordered" evidence="1">
    <location>
        <begin position="452"/>
        <end position="567"/>
    </location>
</feature>